<proteinExistence type="predicted"/>
<organism evidence="1 2">
    <name type="scientific">Littorina saxatilis</name>
    <dbReference type="NCBI Taxonomy" id="31220"/>
    <lineage>
        <taxon>Eukaryota</taxon>
        <taxon>Metazoa</taxon>
        <taxon>Spiralia</taxon>
        <taxon>Lophotrochozoa</taxon>
        <taxon>Mollusca</taxon>
        <taxon>Gastropoda</taxon>
        <taxon>Caenogastropoda</taxon>
        <taxon>Littorinimorpha</taxon>
        <taxon>Littorinoidea</taxon>
        <taxon>Littorinidae</taxon>
        <taxon>Littorina</taxon>
    </lineage>
</organism>
<name>A0AAN9ARQ3_9CAEN</name>
<gene>
    <name evidence="1" type="ORF">V1264_009423</name>
</gene>
<accession>A0AAN9ARQ3</accession>
<reference evidence="1 2" key="1">
    <citation type="submission" date="2024-02" db="EMBL/GenBank/DDBJ databases">
        <title>Chromosome-scale genome assembly of the rough periwinkle Littorina saxatilis.</title>
        <authorList>
            <person name="De Jode A."/>
            <person name="Faria R."/>
            <person name="Formenti G."/>
            <person name="Sims Y."/>
            <person name="Smith T.P."/>
            <person name="Tracey A."/>
            <person name="Wood J.M.D."/>
            <person name="Zagrodzka Z.B."/>
            <person name="Johannesson K."/>
            <person name="Butlin R.K."/>
            <person name="Leder E.H."/>
        </authorList>
    </citation>
    <scope>NUCLEOTIDE SEQUENCE [LARGE SCALE GENOMIC DNA]</scope>
    <source>
        <strain evidence="1">Snail1</strain>
        <tissue evidence="1">Muscle</tissue>
    </source>
</reference>
<dbReference type="AlphaFoldDB" id="A0AAN9ARQ3"/>
<dbReference type="Proteomes" id="UP001374579">
    <property type="component" value="Unassembled WGS sequence"/>
</dbReference>
<keyword evidence="2" id="KW-1185">Reference proteome</keyword>
<evidence type="ECO:0000313" key="1">
    <source>
        <dbReference type="EMBL" id="KAK7091782.1"/>
    </source>
</evidence>
<protein>
    <submittedName>
        <fullName evidence="1">Uncharacterized protein</fullName>
    </submittedName>
</protein>
<sequence>MLQIEHQRTGQRSPEVDSVGVGVVQTGQGAGLRCTNRKWVPPKWERENCGVGLVKIEICCHFKESDPAVCYLLFGSHPLSVRVAPTFSSCPSVLVAQITDLAMQAVTST</sequence>
<dbReference type="EMBL" id="JBAMIC010000022">
    <property type="protein sequence ID" value="KAK7091782.1"/>
    <property type="molecule type" value="Genomic_DNA"/>
</dbReference>
<comment type="caution">
    <text evidence="1">The sequence shown here is derived from an EMBL/GenBank/DDBJ whole genome shotgun (WGS) entry which is preliminary data.</text>
</comment>
<evidence type="ECO:0000313" key="2">
    <source>
        <dbReference type="Proteomes" id="UP001374579"/>
    </source>
</evidence>